<evidence type="ECO:0000313" key="3">
    <source>
        <dbReference type="Proteomes" id="UP001177140"/>
    </source>
</evidence>
<feature type="compositionally biased region" description="Gly residues" evidence="1">
    <location>
        <begin position="31"/>
        <end position="42"/>
    </location>
</feature>
<sequence>MDNVTDSAEVTERLGTDERGYERDEYESFGTDGGSLTGGSFGAVGMETPNVSKMGEQAVKEHDAGVAKKEAEKMDKVTEAPEVAPRLGTDERGYERDDDDSFGTAPVSTPVSTGGGPDSPTTANMGYVDRAKGLVNKYWYGNEANNGNEAGPKLDDDVRKFADAKAEERKKDESHEKSNAGVADQK</sequence>
<reference evidence="2" key="1">
    <citation type="submission" date="2022-03" db="EMBL/GenBank/DDBJ databases">
        <title>A functionally conserved STORR gene fusion in Papaver species that diverged 16.8 million years ago.</title>
        <authorList>
            <person name="Catania T."/>
        </authorList>
    </citation>
    <scope>NUCLEOTIDE SEQUENCE</scope>
    <source>
        <strain evidence="2">S-191538</strain>
    </source>
</reference>
<feature type="region of interest" description="Disordered" evidence="1">
    <location>
        <begin position="162"/>
        <end position="186"/>
    </location>
</feature>
<organism evidence="2 3">
    <name type="scientific">Papaver nudicaule</name>
    <name type="common">Iceland poppy</name>
    <dbReference type="NCBI Taxonomy" id="74823"/>
    <lineage>
        <taxon>Eukaryota</taxon>
        <taxon>Viridiplantae</taxon>
        <taxon>Streptophyta</taxon>
        <taxon>Embryophyta</taxon>
        <taxon>Tracheophyta</taxon>
        <taxon>Spermatophyta</taxon>
        <taxon>Magnoliopsida</taxon>
        <taxon>Ranunculales</taxon>
        <taxon>Papaveraceae</taxon>
        <taxon>Papaveroideae</taxon>
        <taxon>Papaver</taxon>
    </lineage>
</organism>
<gene>
    <name evidence="2" type="ORF">MKW94_020845</name>
</gene>
<comment type="caution">
    <text evidence="2">The sequence shown here is derived from an EMBL/GenBank/DDBJ whole genome shotgun (WGS) entry which is preliminary data.</text>
</comment>
<feature type="compositionally biased region" description="Basic and acidic residues" evidence="1">
    <location>
        <begin position="58"/>
        <end position="79"/>
    </location>
</feature>
<evidence type="ECO:0000256" key="1">
    <source>
        <dbReference type="SAM" id="MobiDB-lite"/>
    </source>
</evidence>
<evidence type="ECO:0000313" key="2">
    <source>
        <dbReference type="EMBL" id="MCL7027017.1"/>
    </source>
</evidence>
<feature type="region of interest" description="Disordered" evidence="1">
    <location>
        <begin position="1"/>
        <end position="127"/>
    </location>
</feature>
<keyword evidence="3" id="KW-1185">Reference proteome</keyword>
<proteinExistence type="predicted"/>
<protein>
    <submittedName>
        <fullName evidence="2">Uncharacterized protein</fullName>
    </submittedName>
</protein>
<name>A0AA41V0H5_PAPNU</name>
<dbReference type="EMBL" id="JAJJMA010063552">
    <property type="protein sequence ID" value="MCL7027017.1"/>
    <property type="molecule type" value="Genomic_DNA"/>
</dbReference>
<dbReference type="AlphaFoldDB" id="A0AA41V0H5"/>
<feature type="compositionally biased region" description="Basic and acidic residues" evidence="1">
    <location>
        <begin position="162"/>
        <end position="178"/>
    </location>
</feature>
<dbReference type="Proteomes" id="UP001177140">
    <property type="component" value="Unassembled WGS sequence"/>
</dbReference>
<accession>A0AA41V0H5</accession>
<feature type="compositionally biased region" description="Basic and acidic residues" evidence="1">
    <location>
        <begin position="10"/>
        <end position="23"/>
    </location>
</feature>